<evidence type="ECO:0000313" key="1">
    <source>
        <dbReference type="EMBL" id="KAI3429360.1"/>
    </source>
</evidence>
<organism evidence="1 2">
    <name type="scientific">Chlorella vulgaris</name>
    <name type="common">Green alga</name>
    <dbReference type="NCBI Taxonomy" id="3077"/>
    <lineage>
        <taxon>Eukaryota</taxon>
        <taxon>Viridiplantae</taxon>
        <taxon>Chlorophyta</taxon>
        <taxon>core chlorophytes</taxon>
        <taxon>Trebouxiophyceae</taxon>
        <taxon>Chlorellales</taxon>
        <taxon>Chlorellaceae</taxon>
        <taxon>Chlorella clade</taxon>
        <taxon>Chlorella</taxon>
    </lineage>
</organism>
<evidence type="ECO:0000313" key="2">
    <source>
        <dbReference type="Proteomes" id="UP001055712"/>
    </source>
</evidence>
<protein>
    <submittedName>
        <fullName evidence="1">Uncharacterized protein</fullName>
    </submittedName>
</protein>
<dbReference type="EMBL" id="SIDB01000008">
    <property type="protein sequence ID" value="KAI3429360.1"/>
    <property type="molecule type" value="Genomic_DNA"/>
</dbReference>
<dbReference type="AlphaFoldDB" id="A0A9D4TMR3"/>
<accession>A0A9D4TMR3</accession>
<keyword evidence="2" id="KW-1185">Reference proteome</keyword>
<dbReference type="OrthoDB" id="507543at2759"/>
<reference evidence="1" key="1">
    <citation type="journal article" date="2019" name="Plant J.">
        <title>Chlorella vulgaris genome assembly and annotation reveals the molecular basis for metabolic acclimation to high light conditions.</title>
        <authorList>
            <person name="Cecchin M."/>
            <person name="Marcolungo L."/>
            <person name="Rossato M."/>
            <person name="Girolomoni L."/>
            <person name="Cosentino E."/>
            <person name="Cuine S."/>
            <person name="Li-Beisson Y."/>
            <person name="Delledonne M."/>
            <person name="Ballottari M."/>
        </authorList>
    </citation>
    <scope>NUCLEOTIDE SEQUENCE</scope>
    <source>
        <strain evidence="1">211/11P</strain>
    </source>
</reference>
<name>A0A9D4TMR3_CHLVU</name>
<sequence length="343" mass="35849">MRSRCNTVSATAVSAGRPLAPAPPLRIPACWHCSAATARKAAWSAGGGLQDSRSVRQRHRAAGTGLRHLVTTAGDLPVVSWHHYQCLQLLFIDRSDTVRARFALGMFETISAHNGCSRSLAGTPCGVEASLGSSAELGTQAGLFGLASSWGLRPHLFTSPRLTFEPDDIDRFDLLICLDSSIQAAVLQAVSLDRPDEPGAYVQRVCCLSDFLYYCSDEALTSSGSASVFDRRLRSQVALALPALRPSAARVAAAAAAAAGTSPATASSSSSIIGGAPHASVPSYMLPTGIPRPPLGGGGDNSGSADEQWERMAMLTAVCTAGLVRYLLDCGPEEPDSGYSTDE</sequence>
<gene>
    <name evidence="1" type="ORF">D9Q98_005455</name>
</gene>
<comment type="caution">
    <text evidence="1">The sequence shown here is derived from an EMBL/GenBank/DDBJ whole genome shotgun (WGS) entry which is preliminary data.</text>
</comment>
<reference evidence="1" key="2">
    <citation type="submission" date="2020-11" db="EMBL/GenBank/DDBJ databases">
        <authorList>
            <person name="Cecchin M."/>
            <person name="Marcolungo L."/>
            <person name="Rossato M."/>
            <person name="Girolomoni L."/>
            <person name="Cosentino E."/>
            <person name="Cuine S."/>
            <person name="Li-Beisson Y."/>
            <person name="Delledonne M."/>
            <person name="Ballottari M."/>
        </authorList>
    </citation>
    <scope>NUCLEOTIDE SEQUENCE</scope>
    <source>
        <strain evidence="1">211/11P</strain>
        <tissue evidence="1">Whole cell</tissue>
    </source>
</reference>
<dbReference type="Proteomes" id="UP001055712">
    <property type="component" value="Unassembled WGS sequence"/>
</dbReference>
<proteinExistence type="predicted"/>